<dbReference type="EMBL" id="CAJNOR010016818">
    <property type="protein sequence ID" value="CAF1686003.1"/>
    <property type="molecule type" value="Genomic_DNA"/>
</dbReference>
<keyword evidence="2" id="KW-1185">Reference proteome</keyword>
<proteinExistence type="predicted"/>
<evidence type="ECO:0000313" key="1">
    <source>
        <dbReference type="EMBL" id="CAF1686003.1"/>
    </source>
</evidence>
<reference evidence="1" key="1">
    <citation type="submission" date="2021-02" db="EMBL/GenBank/DDBJ databases">
        <authorList>
            <person name="Nowell W R."/>
        </authorList>
    </citation>
    <scope>NUCLEOTIDE SEQUENCE</scope>
</reference>
<dbReference type="Proteomes" id="UP000663828">
    <property type="component" value="Unassembled WGS sequence"/>
</dbReference>
<accession>A0A816HEU6</accession>
<dbReference type="AlphaFoldDB" id="A0A816HEU6"/>
<organism evidence="1 2">
    <name type="scientific">Adineta ricciae</name>
    <name type="common">Rotifer</name>
    <dbReference type="NCBI Taxonomy" id="249248"/>
    <lineage>
        <taxon>Eukaryota</taxon>
        <taxon>Metazoa</taxon>
        <taxon>Spiralia</taxon>
        <taxon>Gnathifera</taxon>
        <taxon>Rotifera</taxon>
        <taxon>Eurotatoria</taxon>
        <taxon>Bdelloidea</taxon>
        <taxon>Adinetida</taxon>
        <taxon>Adinetidae</taxon>
        <taxon>Adineta</taxon>
    </lineage>
</organism>
<name>A0A816HEU6_ADIRI</name>
<gene>
    <name evidence="1" type="ORF">XAT740_LOCUS61934</name>
</gene>
<sequence length="28" mass="3127">PTEATTRTRDGRPHFKCTDVRLDAIGIV</sequence>
<evidence type="ECO:0000313" key="2">
    <source>
        <dbReference type="Proteomes" id="UP000663828"/>
    </source>
</evidence>
<comment type="caution">
    <text evidence="1">The sequence shown here is derived from an EMBL/GenBank/DDBJ whole genome shotgun (WGS) entry which is preliminary data.</text>
</comment>
<protein>
    <submittedName>
        <fullName evidence="1">Uncharacterized protein</fullName>
    </submittedName>
</protein>
<feature type="non-terminal residue" evidence="1">
    <location>
        <position position="1"/>
    </location>
</feature>